<organism evidence="5 6">
    <name type="scientific">Phocaeicola sartorii</name>
    <dbReference type="NCBI Taxonomy" id="671267"/>
    <lineage>
        <taxon>Bacteria</taxon>
        <taxon>Pseudomonadati</taxon>
        <taxon>Bacteroidota</taxon>
        <taxon>Bacteroidia</taxon>
        <taxon>Bacteroidales</taxon>
        <taxon>Bacteroidaceae</taxon>
        <taxon>Phocaeicola</taxon>
    </lineage>
</organism>
<feature type="domain" description="Outer membrane protein beta-barrel" evidence="4">
    <location>
        <begin position="247"/>
        <end position="405"/>
    </location>
</feature>
<dbReference type="RefSeq" id="WP_135950670.1">
    <property type="nucleotide sequence ID" value="NZ_CAOOJZ010000002.1"/>
</dbReference>
<keyword evidence="3" id="KW-0472">Membrane</keyword>
<keyword evidence="3" id="KW-1133">Transmembrane helix</keyword>
<feature type="region of interest" description="Disordered" evidence="2">
    <location>
        <begin position="149"/>
        <end position="175"/>
    </location>
</feature>
<sequence length="426" mass="47471">MKEKDKWIKNFRTRMEDYSEPAPADLWEQLEKELDTVPKAIPMWHRWQAIAAVGLLLVVSSLTVWFWQSPSANYLEKQSAELNSLHEPDGLVPGAVVPEQPVARVAPAVSSGRSQRAKVARTVMLEASAAGQEVLRNNEAEEIQIEENYVEEQKEEPAVAEQRQQEPARRSSYSAKKTNYAYVASHRKKDRNWSIGLSTSNGAFSSSTSMEGYLPLPNGARSAYGVGTRAEIDKLVQFNNLSEGKSAKSDIKYRMPVTFGASLRFDLTDDWAIETGVTYTQLSSETRSGTEKNNYGWEEKLHYVGVPLKVNRNIWSSKRFEVYASAGGTVEKCVSGKRNIIGSVSTSNAGKDDQLLGGEEDIKVKPLQWSLSAAAGAQFKITEKLGVYAEPGVVYYFDDGSNVNTIRKEHPFNFNIQLGVRFTLPK</sequence>
<gene>
    <name evidence="5" type="ORF">E5339_05375</name>
</gene>
<dbReference type="Proteomes" id="UP000310760">
    <property type="component" value="Unassembled WGS sequence"/>
</dbReference>
<reference evidence="5 6" key="1">
    <citation type="submission" date="2019-04" db="EMBL/GenBank/DDBJ databases">
        <title>Microbes associate with the intestines of laboratory mice.</title>
        <authorList>
            <person name="Navarre W."/>
            <person name="Wong E."/>
            <person name="Huang K."/>
            <person name="Tropini C."/>
            <person name="Ng K."/>
            <person name="Yu B."/>
        </authorList>
    </citation>
    <scope>NUCLEOTIDE SEQUENCE [LARGE SCALE GENOMIC DNA]</scope>
    <source>
        <strain evidence="5 6">NM22_B1</strain>
    </source>
</reference>
<dbReference type="AlphaFoldDB" id="A0A4S2FRB8"/>
<evidence type="ECO:0000256" key="3">
    <source>
        <dbReference type="SAM" id="Phobius"/>
    </source>
</evidence>
<name>A0A4S2FRB8_9BACT</name>
<dbReference type="EMBL" id="SRYJ01000009">
    <property type="protein sequence ID" value="TGY71731.1"/>
    <property type="molecule type" value="Genomic_DNA"/>
</dbReference>
<feature type="transmembrane region" description="Helical" evidence="3">
    <location>
        <begin position="49"/>
        <end position="67"/>
    </location>
</feature>
<proteinExistence type="predicted"/>
<dbReference type="InterPro" id="IPR027385">
    <property type="entry name" value="Beta-barrel_OMP"/>
</dbReference>
<dbReference type="InterPro" id="IPR011250">
    <property type="entry name" value="OMP/PagP_B-barrel"/>
</dbReference>
<comment type="caution">
    <text evidence="5">The sequence shown here is derived from an EMBL/GenBank/DDBJ whole genome shotgun (WGS) entry which is preliminary data.</text>
</comment>
<evidence type="ECO:0000256" key="2">
    <source>
        <dbReference type="SAM" id="MobiDB-lite"/>
    </source>
</evidence>
<dbReference type="Gene3D" id="2.40.160.20">
    <property type="match status" value="1"/>
</dbReference>
<evidence type="ECO:0000313" key="6">
    <source>
        <dbReference type="Proteomes" id="UP000310760"/>
    </source>
</evidence>
<feature type="compositionally biased region" description="Basic and acidic residues" evidence="2">
    <location>
        <begin position="151"/>
        <end position="169"/>
    </location>
</feature>
<dbReference type="SUPFAM" id="SSF56925">
    <property type="entry name" value="OMPA-like"/>
    <property type="match status" value="1"/>
</dbReference>
<evidence type="ECO:0000313" key="5">
    <source>
        <dbReference type="EMBL" id="TGY71731.1"/>
    </source>
</evidence>
<evidence type="ECO:0000259" key="4">
    <source>
        <dbReference type="Pfam" id="PF13505"/>
    </source>
</evidence>
<protein>
    <submittedName>
        <fullName evidence="5">Porin family protein</fullName>
    </submittedName>
</protein>
<accession>A0A4S2FRB8</accession>
<keyword evidence="3" id="KW-0812">Transmembrane</keyword>
<keyword evidence="1" id="KW-0732">Signal</keyword>
<evidence type="ECO:0000256" key="1">
    <source>
        <dbReference type="ARBA" id="ARBA00022729"/>
    </source>
</evidence>
<dbReference type="Pfam" id="PF13505">
    <property type="entry name" value="OMP_b-brl"/>
    <property type="match status" value="1"/>
</dbReference>